<organism evidence="3 4">
    <name type="scientific">Escovopsis weberi</name>
    <dbReference type="NCBI Taxonomy" id="150374"/>
    <lineage>
        <taxon>Eukaryota</taxon>
        <taxon>Fungi</taxon>
        <taxon>Dikarya</taxon>
        <taxon>Ascomycota</taxon>
        <taxon>Pezizomycotina</taxon>
        <taxon>Sordariomycetes</taxon>
        <taxon>Hypocreomycetidae</taxon>
        <taxon>Hypocreales</taxon>
        <taxon>Hypocreaceae</taxon>
        <taxon>Escovopsis</taxon>
    </lineage>
</organism>
<gene>
    <name evidence="3" type="ORF">ESCO_004121</name>
</gene>
<dbReference type="GO" id="GO:0031048">
    <property type="term" value="P:regulatory ncRNA-mediated heterochromatin formation"/>
    <property type="evidence" value="ECO:0007669"/>
    <property type="project" value="TreeGrafter"/>
</dbReference>
<accession>A0A0M9VVB4</accession>
<dbReference type="PANTHER" id="PTHR21357:SF4">
    <property type="entry name" value="FAM172 FAMILY PROTEIN HOMOLOG CG10038"/>
    <property type="match status" value="1"/>
</dbReference>
<proteinExistence type="predicted"/>
<feature type="domain" description="Arb2" evidence="2">
    <location>
        <begin position="25"/>
        <end position="300"/>
    </location>
</feature>
<dbReference type="InterPro" id="IPR053858">
    <property type="entry name" value="Arb2_dom"/>
</dbReference>
<dbReference type="PANTHER" id="PTHR21357">
    <property type="entry name" value="FAM172 FAMILY PROTEIN HOMOLOG CG10038"/>
    <property type="match status" value="1"/>
</dbReference>
<evidence type="ECO:0000313" key="4">
    <source>
        <dbReference type="Proteomes" id="UP000053831"/>
    </source>
</evidence>
<dbReference type="OrthoDB" id="421951at2759"/>
<sequence>MTFQTRPAGEQTVSKNVNKIVEKTYFVNDQDEIRSSANPDQYFKFFINRNERINNCQRFAFDRAVEEIVHNRLEQEGLQKVRIPFEKPADAAHTPIFVSRDLPRKSRIVVIFGECTKDLGMLAGRVISGPGGINEGSMVSVVQALRGQACSALEDDAPGVILANMGQLWWWPQGNRAITVGASMAIPLPSLVHLGRRHSPKLNNVPCNETPEKHVNYIFNEVLHLLVNENAMIDVVAIGDACEIVQRFLDDAHNWTIWKSQLNAMVLIEPVMDIALLKNDDFKIFLAKRTRGYIGSPDPLNTALASPGGNPFMYLPALGCPCYSSSEQQHLELIFIRARAQALGWLEEVAHTDNYENPTITITLAPEAETVSMDTLWANLADDEKPHIDLVEPEVLRENARIRKECQEFGKPGMISVLDLGNGGSQPSDDQASGGGPGAC</sequence>
<dbReference type="GO" id="GO:0005634">
    <property type="term" value="C:nucleus"/>
    <property type="evidence" value="ECO:0007669"/>
    <property type="project" value="TreeGrafter"/>
</dbReference>
<dbReference type="EMBL" id="LGSR01000013">
    <property type="protein sequence ID" value="KOS20789.1"/>
    <property type="molecule type" value="Genomic_DNA"/>
</dbReference>
<dbReference type="STRING" id="150374.A0A0M9VVB4"/>
<feature type="region of interest" description="Disordered" evidence="1">
    <location>
        <begin position="417"/>
        <end position="440"/>
    </location>
</feature>
<dbReference type="AlphaFoldDB" id="A0A0M9VVB4"/>
<evidence type="ECO:0000259" key="2">
    <source>
        <dbReference type="Pfam" id="PF22749"/>
    </source>
</evidence>
<protein>
    <recommendedName>
        <fullName evidence="2">Arb2 domain-containing protein</fullName>
    </recommendedName>
</protein>
<dbReference type="Pfam" id="PF22749">
    <property type="entry name" value="Arb2"/>
    <property type="match status" value="1"/>
</dbReference>
<dbReference type="InterPro" id="IPR048263">
    <property type="entry name" value="Arb2"/>
</dbReference>
<evidence type="ECO:0000313" key="3">
    <source>
        <dbReference type="EMBL" id="KOS20789.1"/>
    </source>
</evidence>
<dbReference type="Proteomes" id="UP000053831">
    <property type="component" value="Unassembled WGS sequence"/>
</dbReference>
<dbReference type="GO" id="GO:0035197">
    <property type="term" value="F:siRNA binding"/>
    <property type="evidence" value="ECO:0007669"/>
    <property type="project" value="TreeGrafter"/>
</dbReference>
<name>A0A0M9VVB4_ESCWE</name>
<evidence type="ECO:0000256" key="1">
    <source>
        <dbReference type="SAM" id="MobiDB-lite"/>
    </source>
</evidence>
<comment type="caution">
    <text evidence="3">The sequence shown here is derived from an EMBL/GenBank/DDBJ whole genome shotgun (WGS) entry which is preliminary data.</text>
</comment>
<keyword evidence="4" id="KW-1185">Reference proteome</keyword>
<reference evidence="3 4" key="1">
    <citation type="submission" date="2015-07" db="EMBL/GenBank/DDBJ databases">
        <title>The genome of the fungus Escovopsis weberi, a specialized disease agent of ant agriculture.</title>
        <authorList>
            <person name="de Man T.J."/>
            <person name="Stajich J.E."/>
            <person name="Kubicek C.P."/>
            <person name="Chenthamara K."/>
            <person name="Atanasova L."/>
            <person name="Druzhinina I.S."/>
            <person name="Birnbaum S."/>
            <person name="Barribeau S.M."/>
            <person name="Teiling C."/>
            <person name="Suen G."/>
            <person name="Currie C."/>
            <person name="Gerardo N.M."/>
        </authorList>
    </citation>
    <scope>NUCLEOTIDE SEQUENCE [LARGE SCALE GENOMIC DNA]</scope>
</reference>